<evidence type="ECO:0000313" key="3">
    <source>
        <dbReference type="WBParaSite" id="Pan_g19371.t1"/>
    </source>
</evidence>
<name>A0A7E4VCL1_PANRE</name>
<accession>A0A7E4VCL1</accession>
<organism evidence="2 3">
    <name type="scientific">Panagrellus redivivus</name>
    <name type="common">Microworm</name>
    <dbReference type="NCBI Taxonomy" id="6233"/>
    <lineage>
        <taxon>Eukaryota</taxon>
        <taxon>Metazoa</taxon>
        <taxon>Ecdysozoa</taxon>
        <taxon>Nematoda</taxon>
        <taxon>Chromadorea</taxon>
        <taxon>Rhabditida</taxon>
        <taxon>Tylenchina</taxon>
        <taxon>Panagrolaimomorpha</taxon>
        <taxon>Panagrolaimoidea</taxon>
        <taxon>Panagrolaimidae</taxon>
        <taxon>Panagrellus</taxon>
    </lineage>
</organism>
<dbReference type="Proteomes" id="UP000492821">
    <property type="component" value="Unassembled WGS sequence"/>
</dbReference>
<reference evidence="3" key="2">
    <citation type="submission" date="2020-10" db="UniProtKB">
        <authorList>
            <consortium name="WormBaseParasite"/>
        </authorList>
    </citation>
    <scope>IDENTIFICATION</scope>
</reference>
<keyword evidence="2" id="KW-1185">Reference proteome</keyword>
<protein>
    <submittedName>
        <fullName evidence="3">ORF3</fullName>
    </submittedName>
</protein>
<feature type="region of interest" description="Disordered" evidence="1">
    <location>
        <begin position="34"/>
        <end position="90"/>
    </location>
</feature>
<dbReference type="WBParaSite" id="Pan_g19371.t1">
    <property type="protein sequence ID" value="Pan_g19371.t1"/>
    <property type="gene ID" value="Pan_g19371"/>
</dbReference>
<dbReference type="AlphaFoldDB" id="A0A7E4VCL1"/>
<feature type="compositionally biased region" description="Polar residues" evidence="1">
    <location>
        <begin position="61"/>
        <end position="71"/>
    </location>
</feature>
<evidence type="ECO:0000313" key="2">
    <source>
        <dbReference type="Proteomes" id="UP000492821"/>
    </source>
</evidence>
<reference evidence="2" key="1">
    <citation type="journal article" date="2013" name="Genetics">
        <title>The draft genome and transcriptome of Panagrellus redivivus are shaped by the harsh demands of a free-living lifestyle.</title>
        <authorList>
            <person name="Srinivasan J."/>
            <person name="Dillman A.R."/>
            <person name="Macchietto M.G."/>
            <person name="Heikkinen L."/>
            <person name="Lakso M."/>
            <person name="Fracchia K.M."/>
            <person name="Antoshechkin I."/>
            <person name="Mortazavi A."/>
            <person name="Wong G."/>
            <person name="Sternberg P.W."/>
        </authorList>
    </citation>
    <scope>NUCLEOTIDE SEQUENCE [LARGE SCALE GENOMIC DNA]</scope>
    <source>
        <strain evidence="2">MT8872</strain>
    </source>
</reference>
<evidence type="ECO:0000256" key="1">
    <source>
        <dbReference type="SAM" id="MobiDB-lite"/>
    </source>
</evidence>
<proteinExistence type="predicted"/>
<sequence>MAHMKTLLMAQIQKDLYFPIKVHVFWLMLSKKPSPLPRRGGPSNATQPTAPMSAETFIQEAESSVSPASSDVETDWPQPSAPKRRRRYSC</sequence>